<sequence>MRNINVFGSVLSQNKLVQFMSILLFFGSSAFVRGELPMISPEEAGYDSKKLAAISEGFDAL</sequence>
<proteinExistence type="predicted"/>
<protein>
    <submittedName>
        <fullName evidence="1">Uncharacterized protein</fullName>
    </submittedName>
</protein>
<accession>A0A383B3W3</accession>
<organism evidence="1">
    <name type="scientific">marine metagenome</name>
    <dbReference type="NCBI Taxonomy" id="408172"/>
    <lineage>
        <taxon>unclassified sequences</taxon>
        <taxon>metagenomes</taxon>
        <taxon>ecological metagenomes</taxon>
    </lineage>
</organism>
<dbReference type="EMBL" id="UINC01197274">
    <property type="protein sequence ID" value="SVE14672.1"/>
    <property type="molecule type" value="Genomic_DNA"/>
</dbReference>
<reference evidence="1" key="1">
    <citation type="submission" date="2018-05" db="EMBL/GenBank/DDBJ databases">
        <authorList>
            <person name="Lanie J.A."/>
            <person name="Ng W.-L."/>
            <person name="Kazmierczak K.M."/>
            <person name="Andrzejewski T.M."/>
            <person name="Davidsen T.M."/>
            <person name="Wayne K.J."/>
            <person name="Tettelin H."/>
            <person name="Glass J.I."/>
            <person name="Rusch D."/>
            <person name="Podicherti R."/>
            <person name="Tsui H.-C.T."/>
            <person name="Winkler M.E."/>
        </authorList>
    </citation>
    <scope>NUCLEOTIDE SEQUENCE</scope>
</reference>
<dbReference type="AlphaFoldDB" id="A0A383B3W3"/>
<feature type="non-terminal residue" evidence="1">
    <location>
        <position position="61"/>
    </location>
</feature>
<evidence type="ECO:0000313" key="1">
    <source>
        <dbReference type="EMBL" id="SVE14672.1"/>
    </source>
</evidence>
<gene>
    <name evidence="1" type="ORF">METZ01_LOCUS467526</name>
</gene>
<name>A0A383B3W3_9ZZZZ</name>